<feature type="region of interest" description="Disordered" evidence="1">
    <location>
        <begin position="1"/>
        <end position="68"/>
    </location>
</feature>
<feature type="region of interest" description="Disordered" evidence="1">
    <location>
        <begin position="86"/>
        <end position="122"/>
    </location>
</feature>
<evidence type="ECO:0000313" key="3">
    <source>
        <dbReference type="Proteomes" id="UP001367676"/>
    </source>
</evidence>
<accession>A0AAN9TZU9</accession>
<feature type="compositionally biased region" description="Basic and acidic residues" evidence="1">
    <location>
        <begin position="1"/>
        <end position="11"/>
    </location>
</feature>
<feature type="compositionally biased region" description="Polar residues" evidence="1">
    <location>
        <begin position="97"/>
        <end position="111"/>
    </location>
</feature>
<gene>
    <name evidence="2" type="ORF">V9T40_008364</name>
</gene>
<organism evidence="2 3">
    <name type="scientific">Parthenolecanium corni</name>
    <dbReference type="NCBI Taxonomy" id="536013"/>
    <lineage>
        <taxon>Eukaryota</taxon>
        <taxon>Metazoa</taxon>
        <taxon>Ecdysozoa</taxon>
        <taxon>Arthropoda</taxon>
        <taxon>Hexapoda</taxon>
        <taxon>Insecta</taxon>
        <taxon>Pterygota</taxon>
        <taxon>Neoptera</taxon>
        <taxon>Paraneoptera</taxon>
        <taxon>Hemiptera</taxon>
        <taxon>Sternorrhyncha</taxon>
        <taxon>Coccoidea</taxon>
        <taxon>Coccidae</taxon>
        <taxon>Parthenolecanium</taxon>
    </lineage>
</organism>
<name>A0AAN9TZU9_9HEMI</name>
<keyword evidence="3" id="KW-1185">Reference proteome</keyword>
<dbReference type="EMBL" id="JBBCAQ010000010">
    <property type="protein sequence ID" value="KAK7600923.1"/>
    <property type="molecule type" value="Genomic_DNA"/>
</dbReference>
<dbReference type="AlphaFoldDB" id="A0AAN9TZU9"/>
<reference evidence="2 3" key="1">
    <citation type="submission" date="2024-03" db="EMBL/GenBank/DDBJ databases">
        <title>Adaptation during the transition from Ophiocordyceps entomopathogen to insect associate is accompanied by gene loss and intensified selection.</title>
        <authorList>
            <person name="Ward C.M."/>
            <person name="Onetto C.A."/>
            <person name="Borneman A.R."/>
        </authorList>
    </citation>
    <scope>NUCLEOTIDE SEQUENCE [LARGE SCALE GENOMIC DNA]</scope>
    <source>
        <strain evidence="2">AWRI1</strain>
        <tissue evidence="2">Single Adult Female</tissue>
    </source>
</reference>
<dbReference type="Proteomes" id="UP001367676">
    <property type="component" value="Unassembled WGS sequence"/>
</dbReference>
<evidence type="ECO:0000313" key="2">
    <source>
        <dbReference type="EMBL" id="KAK7600923.1"/>
    </source>
</evidence>
<sequence length="200" mass="20682">MRAMDLKHHDAMYNGGGGGGRPNGGTSVIKSEPRSISPCYSTAGGRDLQSPPSNGSTGGGPTGMSAGAIFNGISKRHQRIPDEWLSPRSPAALNLPSGPSSTASNMSTSPGPSLHVGVYPSTSNGYPSPGGYDSYMSASKMDALVVHQGSGVMSVGRFLRYFGCGRAPAATILSTDRVDSFLASSNVTMKRSLSWLVKLV</sequence>
<evidence type="ECO:0000256" key="1">
    <source>
        <dbReference type="SAM" id="MobiDB-lite"/>
    </source>
</evidence>
<proteinExistence type="predicted"/>
<feature type="compositionally biased region" description="Gly residues" evidence="1">
    <location>
        <begin position="14"/>
        <end position="23"/>
    </location>
</feature>
<comment type="caution">
    <text evidence="2">The sequence shown here is derived from an EMBL/GenBank/DDBJ whole genome shotgun (WGS) entry which is preliminary data.</text>
</comment>
<protein>
    <submittedName>
        <fullName evidence="2">Uncharacterized protein</fullName>
    </submittedName>
</protein>